<evidence type="ECO:0000259" key="5">
    <source>
        <dbReference type="PROSITE" id="PS50195"/>
    </source>
</evidence>
<sequence length="624" mass="69108">MLPTASEVGVIGFDILADGTPLFHVYVSEPDDKWYIRRSHADFRAFHNHLCATIDEDEIILPAFPRRKPLDLSLSKATRQHHRATRLQDALNSYLHRLLEHPMIAISAAFQHFFDPKRAFDKTPSKYLPSPQELTRCTSSSILHSPPASINCTSLIKPQTTAFAFPSVIAPSQPPSTAACTPLLYGQPMQWTACAGLSLIKRWPTNTLAMASPFQSPNDGLEFIAETTSALTSAGRAIHFGDVCRIRTRDGHYLAIGGSGRVKLSHAATLLRFVSPVHATGVISCGMDVCLQAPDYLEPLWLGVHKDIIAASHEYAPVTIRVQGVHNHQTPVPPNPSTPLVVRCLAYNVWFLPALATSVLRLSPYKVQRAREIPSLLPPDLDVVVFCEAMDPDTKRLLATEMKRHGFLYETRTAGTRRPFNSGVFAMSKYPIEAYDEMLYGSASHADDKLADKGAIYVQMKKDGQVVHVVGTHTQAWESSAAVACRAKQLDMLAAWVASKKIPASDAVIYIGDFNINPETPEYDFMLRTLKTTNPENVKDTPKYSFDPFENVLASSGQSSSGKLERLDYAMFATEHRQPKSSWSQVLPLKAKEGWRGGRNKVVVDLSDHYPVESEFVFGAPVFI</sequence>
<evidence type="ECO:0000313" key="6">
    <source>
        <dbReference type="EMBL" id="KAF0685265.1"/>
    </source>
</evidence>
<dbReference type="SUPFAM" id="SSF64268">
    <property type="entry name" value="PX domain"/>
    <property type="match status" value="1"/>
</dbReference>
<dbReference type="InterPro" id="IPR038772">
    <property type="entry name" value="Sph/SMPD2-like"/>
</dbReference>
<feature type="domain" description="PX" evidence="5">
    <location>
        <begin position="1"/>
        <end position="121"/>
    </location>
</feature>
<name>A0A485LL67_9STRA</name>
<keyword evidence="3" id="KW-0732">Signal</keyword>
<dbReference type="InterPro" id="IPR005135">
    <property type="entry name" value="Endo/exonuclease/phosphatase"/>
</dbReference>
<dbReference type="PANTHER" id="PTHR16320:SF23">
    <property type="entry name" value="SPHINGOMYELINASE C 1"/>
    <property type="match status" value="1"/>
</dbReference>
<keyword evidence="8" id="KW-1185">Reference proteome</keyword>
<dbReference type="PANTHER" id="PTHR16320">
    <property type="entry name" value="SPHINGOMYELINASE FAMILY MEMBER"/>
    <property type="match status" value="1"/>
</dbReference>
<dbReference type="InterPro" id="IPR036871">
    <property type="entry name" value="PX_dom_sf"/>
</dbReference>
<dbReference type="CDD" id="cd06093">
    <property type="entry name" value="PX_domain"/>
    <property type="match status" value="1"/>
</dbReference>
<evidence type="ECO:0000256" key="2">
    <source>
        <dbReference type="ARBA" id="ARBA00012369"/>
    </source>
</evidence>
<dbReference type="InterPro" id="IPR036691">
    <property type="entry name" value="Endo/exonu/phosph_ase_sf"/>
</dbReference>
<evidence type="ECO:0000256" key="1">
    <source>
        <dbReference type="ARBA" id="ARBA00006335"/>
    </source>
</evidence>
<accession>A0A485LL67</accession>
<dbReference type="GO" id="GO:0035091">
    <property type="term" value="F:phosphatidylinositol binding"/>
    <property type="evidence" value="ECO:0007669"/>
    <property type="project" value="InterPro"/>
</dbReference>
<dbReference type="Proteomes" id="UP000332933">
    <property type="component" value="Unassembled WGS sequence"/>
</dbReference>
<dbReference type="GO" id="GO:0005576">
    <property type="term" value="C:extracellular region"/>
    <property type="evidence" value="ECO:0007669"/>
    <property type="project" value="InterPro"/>
</dbReference>
<dbReference type="EC" id="3.1.4.12" evidence="2"/>
<dbReference type="OrthoDB" id="40902at2759"/>
<proteinExistence type="inferred from homology"/>
<dbReference type="InterPro" id="IPR001683">
    <property type="entry name" value="PX_dom"/>
</dbReference>
<dbReference type="Pfam" id="PF03372">
    <property type="entry name" value="Exo_endo_phos"/>
    <property type="match status" value="1"/>
</dbReference>
<dbReference type="SMART" id="SM00312">
    <property type="entry name" value="PX"/>
    <property type="match status" value="1"/>
</dbReference>
<dbReference type="PROSITE" id="PS50195">
    <property type="entry name" value="PX"/>
    <property type="match status" value="1"/>
</dbReference>
<evidence type="ECO:0000313" key="8">
    <source>
        <dbReference type="Proteomes" id="UP000332933"/>
    </source>
</evidence>
<dbReference type="GO" id="GO:0004767">
    <property type="term" value="F:sphingomyelin phosphodiesterase activity"/>
    <property type="evidence" value="ECO:0007669"/>
    <property type="project" value="UniProtKB-EC"/>
</dbReference>
<reference evidence="6" key="2">
    <citation type="submission" date="2019-06" db="EMBL/GenBank/DDBJ databases">
        <title>Genomics analysis of Aphanomyces spp. identifies a new class of oomycete effector associated with host adaptation.</title>
        <authorList>
            <person name="Gaulin E."/>
        </authorList>
    </citation>
    <scope>NUCLEOTIDE SEQUENCE</scope>
    <source>
        <strain evidence="6">CBS 578.67</strain>
    </source>
</reference>
<keyword evidence="4" id="KW-0378">Hydrolase</keyword>
<dbReference type="InterPro" id="IPR017766">
    <property type="entry name" value="Sphingomyelinase/PLipase_C"/>
</dbReference>
<dbReference type="EMBL" id="CAADRA010007230">
    <property type="protein sequence ID" value="VFT99460.1"/>
    <property type="molecule type" value="Genomic_DNA"/>
</dbReference>
<protein>
    <recommendedName>
        <fullName evidence="2">sphingomyelin phosphodiesterase</fullName>
        <ecNumber evidence="2">3.1.4.12</ecNumber>
    </recommendedName>
</protein>
<reference evidence="7 8" key="1">
    <citation type="submission" date="2019-03" db="EMBL/GenBank/DDBJ databases">
        <authorList>
            <person name="Gaulin E."/>
            <person name="Dumas B."/>
        </authorList>
    </citation>
    <scope>NUCLEOTIDE SEQUENCE [LARGE SCALE GENOMIC DNA]</scope>
    <source>
        <strain evidence="7">CBS 568.67</strain>
    </source>
</reference>
<gene>
    <name evidence="7" type="primary">Aste57867_22809</name>
    <name evidence="6" type="ORF">As57867_022739</name>
    <name evidence="7" type="ORF">ASTE57867_22809</name>
</gene>
<dbReference type="Gene3D" id="3.60.10.10">
    <property type="entry name" value="Endonuclease/exonuclease/phosphatase"/>
    <property type="match status" value="1"/>
</dbReference>
<dbReference type="SUPFAM" id="SSF56219">
    <property type="entry name" value="DNase I-like"/>
    <property type="match status" value="1"/>
</dbReference>
<evidence type="ECO:0000313" key="7">
    <source>
        <dbReference type="EMBL" id="VFT99460.1"/>
    </source>
</evidence>
<dbReference type="Gene3D" id="3.30.1520.10">
    <property type="entry name" value="Phox-like domain"/>
    <property type="match status" value="1"/>
</dbReference>
<organism evidence="7 8">
    <name type="scientific">Aphanomyces stellatus</name>
    <dbReference type="NCBI Taxonomy" id="120398"/>
    <lineage>
        <taxon>Eukaryota</taxon>
        <taxon>Sar</taxon>
        <taxon>Stramenopiles</taxon>
        <taxon>Oomycota</taxon>
        <taxon>Saprolegniomycetes</taxon>
        <taxon>Saprolegniales</taxon>
        <taxon>Verrucalvaceae</taxon>
        <taxon>Aphanomyces</taxon>
    </lineage>
</organism>
<evidence type="ECO:0000256" key="3">
    <source>
        <dbReference type="ARBA" id="ARBA00022729"/>
    </source>
</evidence>
<dbReference type="EMBL" id="VJMH01007204">
    <property type="protein sequence ID" value="KAF0685265.1"/>
    <property type="molecule type" value="Genomic_DNA"/>
</dbReference>
<dbReference type="CDD" id="cd09078">
    <property type="entry name" value="nSMase"/>
    <property type="match status" value="1"/>
</dbReference>
<comment type="similarity">
    <text evidence="1">Belongs to the neutral sphingomyelinase family.</text>
</comment>
<dbReference type="AlphaFoldDB" id="A0A485LL67"/>
<dbReference type="Pfam" id="PF00787">
    <property type="entry name" value="PX"/>
    <property type="match status" value="1"/>
</dbReference>
<evidence type="ECO:0000256" key="4">
    <source>
        <dbReference type="ARBA" id="ARBA00022801"/>
    </source>
</evidence>